<dbReference type="eggNOG" id="COG1146">
    <property type="taxonomic scope" value="Bacteria"/>
</dbReference>
<dbReference type="InterPro" id="IPR017900">
    <property type="entry name" value="4Fe4S_Fe_S_CS"/>
</dbReference>
<evidence type="ECO:0000256" key="3">
    <source>
        <dbReference type="ARBA" id="ARBA00023014"/>
    </source>
</evidence>
<dbReference type="Proteomes" id="UP000001522">
    <property type="component" value="Chromosome"/>
</dbReference>
<dbReference type="PANTHER" id="PTHR43122">
    <property type="entry name" value="FERREDOXIN SUBUNIT OF PYRUVATE:FLAVODOXIN OXIDOREDUCTASE-RELATED"/>
    <property type="match status" value="1"/>
</dbReference>
<dbReference type="EMBL" id="FN555004">
    <property type="protein sequence ID" value="CBG39736.1"/>
    <property type="molecule type" value="Genomic_DNA"/>
</dbReference>
<dbReference type="STRING" id="679897.HMU04750"/>
<evidence type="ECO:0000259" key="4">
    <source>
        <dbReference type="PROSITE" id="PS51379"/>
    </source>
</evidence>
<keyword evidence="6" id="KW-1185">Reference proteome</keyword>
<dbReference type="HOGENOM" id="CLU_139698_5_3_7"/>
<evidence type="ECO:0000313" key="6">
    <source>
        <dbReference type="Proteomes" id="UP000001522"/>
    </source>
</evidence>
<keyword evidence="1" id="KW-0479">Metal-binding</keyword>
<accession>D3UGW4</accession>
<dbReference type="NCBIfam" id="NF007205">
    <property type="entry name" value="PRK09626.1"/>
    <property type="match status" value="1"/>
</dbReference>
<dbReference type="PANTHER" id="PTHR43122:SF1">
    <property type="entry name" value="IRON-SULFUR-BINDING PROTEIN"/>
    <property type="match status" value="1"/>
</dbReference>
<keyword evidence="3" id="KW-0411">Iron-sulfur</keyword>
<evidence type="ECO:0000313" key="5">
    <source>
        <dbReference type="EMBL" id="CBG39736.1"/>
    </source>
</evidence>
<dbReference type="SUPFAM" id="SSF54862">
    <property type="entry name" value="4Fe-4S ferredoxins"/>
    <property type="match status" value="1"/>
</dbReference>
<evidence type="ECO:0000256" key="1">
    <source>
        <dbReference type="ARBA" id="ARBA00022723"/>
    </source>
</evidence>
<dbReference type="Pfam" id="PF12838">
    <property type="entry name" value="Fer4_7"/>
    <property type="match status" value="1"/>
</dbReference>
<feature type="domain" description="4Fe-4S ferredoxin-type" evidence="4">
    <location>
        <begin position="46"/>
        <end position="76"/>
    </location>
</feature>
<name>D3UGW4_HELM1</name>
<dbReference type="KEGG" id="hms:HMU04750"/>
<proteinExistence type="predicted"/>
<organism evidence="5 6">
    <name type="scientific">Helicobacter mustelae (strain ATCC 43772 / CCUG 25715 / CIP 103759 / LMG 18044 / NCTC 12198 / R85-136P)</name>
    <name type="common">Campylobacter mustelae</name>
    <dbReference type="NCBI Taxonomy" id="679897"/>
    <lineage>
        <taxon>Bacteria</taxon>
        <taxon>Pseudomonadati</taxon>
        <taxon>Campylobacterota</taxon>
        <taxon>Epsilonproteobacteria</taxon>
        <taxon>Campylobacterales</taxon>
        <taxon>Helicobacteraceae</taxon>
        <taxon>Helicobacter</taxon>
    </lineage>
</organism>
<dbReference type="PROSITE" id="PS00198">
    <property type="entry name" value="4FE4S_FER_1"/>
    <property type="match status" value="1"/>
</dbReference>
<dbReference type="RefSeq" id="WP_013022826.1">
    <property type="nucleotide sequence ID" value="NC_013949.1"/>
</dbReference>
<reference evidence="5 6" key="1">
    <citation type="journal article" date="2010" name="BMC Genomics">
        <title>Comparative genomics and proteomics of Helicobacter mustelae, an ulcerogenic and carcinogenic gastric pathogen.</title>
        <authorList>
            <person name="O'Toole P.W."/>
            <person name="Snelling W.J."/>
            <person name="Canchaya C."/>
            <person name="Forde B.M."/>
            <person name="Hardie K.R."/>
            <person name="Josenhans C."/>
            <person name="Graham R.L.J."/>
            <person name="McMullan G."/>
            <person name="Parkhill J."/>
            <person name="Belda E."/>
            <person name="Bentley S.D."/>
        </authorList>
    </citation>
    <scope>NUCLEOTIDE SEQUENCE [LARGE SCALE GENOMIC DNA]</scope>
    <source>
        <strain evidence="6">ATCC 43772 / LMG 18044 / NCTC 12198 / 12198</strain>
    </source>
</reference>
<dbReference type="GO" id="GO:0051536">
    <property type="term" value="F:iron-sulfur cluster binding"/>
    <property type="evidence" value="ECO:0007669"/>
    <property type="project" value="UniProtKB-KW"/>
</dbReference>
<keyword evidence="2" id="KW-0408">Iron</keyword>
<sequence length="102" mass="11560">MSDTVAHQGVPVWTNETRCKGCDICVSKCPAGVLSMQLDSKKVLGKIIKVMHPESCIGCRECELHCPDFAIYVADRKEFKFAKITQEAQERAQKIKQNHYFL</sequence>
<evidence type="ECO:0000256" key="2">
    <source>
        <dbReference type="ARBA" id="ARBA00023004"/>
    </source>
</evidence>
<dbReference type="GO" id="GO:0046872">
    <property type="term" value="F:metal ion binding"/>
    <property type="evidence" value="ECO:0007669"/>
    <property type="project" value="UniProtKB-KW"/>
</dbReference>
<dbReference type="AlphaFoldDB" id="D3UGW4"/>
<dbReference type="InterPro" id="IPR017896">
    <property type="entry name" value="4Fe4S_Fe-S-bd"/>
</dbReference>
<dbReference type="Gene3D" id="3.30.70.20">
    <property type="match status" value="2"/>
</dbReference>
<feature type="domain" description="4Fe-4S ferredoxin-type" evidence="4">
    <location>
        <begin position="9"/>
        <end position="39"/>
    </location>
</feature>
<protein>
    <submittedName>
        <fullName evidence="5">OORD subunit of 2-oxoglutarate:acceptor oxidoreductase</fullName>
    </submittedName>
</protein>
<dbReference type="PROSITE" id="PS51379">
    <property type="entry name" value="4FE4S_FER_2"/>
    <property type="match status" value="2"/>
</dbReference>
<gene>
    <name evidence="5" type="primary">oorD</name>
    <name evidence="5" type="ordered locus">HMU04750</name>
</gene>